<evidence type="ECO:0000313" key="6">
    <source>
        <dbReference type="Proteomes" id="UP001630127"/>
    </source>
</evidence>
<dbReference type="InterPro" id="IPR000863">
    <property type="entry name" value="Sulfotransferase_dom"/>
</dbReference>
<dbReference type="InterPro" id="IPR027417">
    <property type="entry name" value="P-loop_NTPase"/>
</dbReference>
<dbReference type="AlphaFoldDB" id="A0ABD2XU66"/>
<evidence type="ECO:0000313" key="5">
    <source>
        <dbReference type="EMBL" id="KAL3498428.1"/>
    </source>
</evidence>
<dbReference type="GO" id="GO:0016740">
    <property type="term" value="F:transferase activity"/>
    <property type="evidence" value="ECO:0007669"/>
    <property type="project" value="UniProtKB-KW"/>
</dbReference>
<comment type="caution">
    <text evidence="5">The sequence shown here is derived from an EMBL/GenBank/DDBJ whole genome shotgun (WGS) entry which is preliminary data.</text>
</comment>
<gene>
    <name evidence="5" type="ORF">ACH5RR_041160</name>
</gene>
<feature type="domain" description="Sulfotransferase" evidence="4">
    <location>
        <begin position="1"/>
        <end position="95"/>
    </location>
</feature>
<evidence type="ECO:0000256" key="3">
    <source>
        <dbReference type="RuleBase" id="RU361155"/>
    </source>
</evidence>
<reference evidence="5 6" key="1">
    <citation type="submission" date="2024-11" db="EMBL/GenBank/DDBJ databases">
        <title>A near-complete genome assembly of Cinchona calisaya.</title>
        <authorList>
            <person name="Lian D.C."/>
            <person name="Zhao X.W."/>
            <person name="Wei L."/>
        </authorList>
    </citation>
    <scope>NUCLEOTIDE SEQUENCE [LARGE SCALE GENOMIC DNA]</scope>
    <source>
        <tissue evidence="5">Nenye</tissue>
    </source>
</reference>
<dbReference type="Proteomes" id="UP001630127">
    <property type="component" value="Unassembled WGS sequence"/>
</dbReference>
<keyword evidence="6" id="KW-1185">Reference proteome</keyword>
<comment type="similarity">
    <text evidence="1 3">Belongs to the sulfotransferase 1 family.</text>
</comment>
<dbReference type="SUPFAM" id="SSF52540">
    <property type="entry name" value="P-loop containing nucleoside triphosphate hydrolases"/>
    <property type="match status" value="1"/>
</dbReference>
<evidence type="ECO:0000259" key="4">
    <source>
        <dbReference type="Pfam" id="PF00685"/>
    </source>
</evidence>
<dbReference type="Pfam" id="PF00685">
    <property type="entry name" value="Sulfotransfer_1"/>
    <property type="match status" value="1"/>
</dbReference>
<dbReference type="PANTHER" id="PTHR11783">
    <property type="entry name" value="SULFOTRANSFERASE SULT"/>
    <property type="match status" value="1"/>
</dbReference>
<dbReference type="EMBL" id="JBJUIK010000017">
    <property type="protein sequence ID" value="KAL3498428.1"/>
    <property type="molecule type" value="Genomic_DNA"/>
</dbReference>
<keyword evidence="2 3" id="KW-0808">Transferase</keyword>
<sequence length="119" mass="13780">MRDELNFHVKRIAEFMGCPFSKEEEASGIVNAIVKSCSFDKMSNLEVNKSGKDWSGLYYNTLFRRAVTEDWKNYLTPDMAHQIDHLTIEKFKGSGSKLFSIPALSVWFVFEMNYCCVLF</sequence>
<evidence type="ECO:0000256" key="2">
    <source>
        <dbReference type="ARBA" id="ARBA00022679"/>
    </source>
</evidence>
<organism evidence="5 6">
    <name type="scientific">Cinchona calisaya</name>
    <dbReference type="NCBI Taxonomy" id="153742"/>
    <lineage>
        <taxon>Eukaryota</taxon>
        <taxon>Viridiplantae</taxon>
        <taxon>Streptophyta</taxon>
        <taxon>Embryophyta</taxon>
        <taxon>Tracheophyta</taxon>
        <taxon>Spermatophyta</taxon>
        <taxon>Magnoliopsida</taxon>
        <taxon>eudicotyledons</taxon>
        <taxon>Gunneridae</taxon>
        <taxon>Pentapetalae</taxon>
        <taxon>asterids</taxon>
        <taxon>lamiids</taxon>
        <taxon>Gentianales</taxon>
        <taxon>Rubiaceae</taxon>
        <taxon>Cinchonoideae</taxon>
        <taxon>Cinchoneae</taxon>
        <taxon>Cinchona</taxon>
    </lineage>
</organism>
<proteinExistence type="inferred from homology"/>
<name>A0ABD2XU66_9GENT</name>
<protein>
    <recommendedName>
        <fullName evidence="3">Sulfotransferase</fullName>
        <ecNumber evidence="3">2.8.2.-</ecNumber>
    </recommendedName>
</protein>
<evidence type="ECO:0000256" key="1">
    <source>
        <dbReference type="ARBA" id="ARBA00005771"/>
    </source>
</evidence>
<accession>A0ABD2XU66</accession>
<dbReference type="Gene3D" id="3.40.50.300">
    <property type="entry name" value="P-loop containing nucleotide triphosphate hydrolases"/>
    <property type="match status" value="1"/>
</dbReference>
<dbReference type="EC" id="2.8.2.-" evidence="3"/>